<dbReference type="PANTHER" id="PTHR44943">
    <property type="entry name" value="CELLULOSE SYNTHASE OPERON PROTEIN C"/>
    <property type="match status" value="1"/>
</dbReference>
<reference evidence="4 5" key="1">
    <citation type="submission" date="2019-02" db="EMBL/GenBank/DDBJ databases">
        <title>Genomic Encyclopedia of Archaeal and Bacterial Type Strains, Phase II (KMG-II): from individual species to whole genera.</title>
        <authorList>
            <person name="Goeker M."/>
        </authorList>
    </citation>
    <scope>NUCLEOTIDE SEQUENCE [LARGE SCALE GENOMIC DNA]</scope>
    <source>
        <strain evidence="4 5">DSM 18101</strain>
    </source>
</reference>
<feature type="repeat" description="TPR" evidence="3">
    <location>
        <begin position="72"/>
        <end position="105"/>
    </location>
</feature>
<dbReference type="PANTHER" id="PTHR44943:SF8">
    <property type="entry name" value="TPR REPEAT-CONTAINING PROTEIN MJ0263"/>
    <property type="match status" value="1"/>
</dbReference>
<organism evidence="4 5">
    <name type="scientific">Edaphobacter modestus</name>
    <dbReference type="NCBI Taxonomy" id="388466"/>
    <lineage>
        <taxon>Bacteria</taxon>
        <taxon>Pseudomonadati</taxon>
        <taxon>Acidobacteriota</taxon>
        <taxon>Terriglobia</taxon>
        <taxon>Terriglobales</taxon>
        <taxon>Acidobacteriaceae</taxon>
        <taxon>Edaphobacter</taxon>
    </lineage>
</organism>
<dbReference type="SUPFAM" id="SSF53756">
    <property type="entry name" value="UDP-Glycosyltransferase/glycogen phosphorylase"/>
    <property type="match status" value="1"/>
</dbReference>
<name>A0A4Q7XZF5_9BACT</name>
<dbReference type="AlphaFoldDB" id="A0A4Q7XZF5"/>
<feature type="repeat" description="TPR" evidence="3">
    <location>
        <begin position="106"/>
        <end position="139"/>
    </location>
</feature>
<dbReference type="Gene3D" id="3.40.50.2000">
    <property type="entry name" value="Glycogen Phosphorylase B"/>
    <property type="match status" value="1"/>
</dbReference>
<dbReference type="Pfam" id="PF14559">
    <property type="entry name" value="TPR_19"/>
    <property type="match status" value="1"/>
</dbReference>
<feature type="repeat" description="TPR" evidence="3">
    <location>
        <begin position="276"/>
        <end position="309"/>
    </location>
</feature>
<sequence length="697" mass="77144">MPNVHELLSAGLNHHKAGKLSEAASLYREILSSEPRHADALHLLGVLCNQLGKANLAVDLISKSIEINPHATEYHNNLGNALKGLGHENEAEKSYGRAIDLSPHNADAYMNLGILLEKQGRLEEARNSYRRALRSAPSMLRAQLSLGNIAVAMGDFKLGVKHIKTAVRSSPNHAPAHYALGNAQFMLGQSDLSKASYIRSIQLDPNSPDAFYNLGNVYLGERAYAAAVDSYRRSITLVEPQADVYSNLGIAYLESEQPNTAIESFLRAIELNPSHAEAHFNLGRVLAKQEEHRKAIERFDKAIELRPDYAKAFHSLGSSRQSLGELEAASDAYRKALSFEPGYTDVLKNLASVLALQGSQEGIVYLEQFVEQEPASVEAHCNLCAALLLHGDYVRGWREYEWRWQWNKFTSPRRGFVEPQWQGEQLEGKTILLHAEQGFGDTLQFVRYVPLVAQRGGRVVLEVQSGLQRLLRHLPGIAECISKDDPLPEFHCHCPLMSLPLVFGTTIETIPPSLPDLSRAAEREPSIPDASEGCLRVGLVWAGNPEHQNDALRSMSLTHFLPLTKVDAVCFVSLQKGPASLQTSDWPFHLPEPCSAVKDFADTAAIVASLDLVITVDTAMAHLAGAMGKSVWILNSHIPDWRWGLNAETTPWYSSARLFRRSSSGGWEELMERVASELAMFRDSRVNQSVVQCECMA</sequence>
<dbReference type="InterPro" id="IPR019734">
    <property type="entry name" value="TPR_rpt"/>
</dbReference>
<dbReference type="Pfam" id="PF13432">
    <property type="entry name" value="TPR_16"/>
    <property type="match status" value="3"/>
</dbReference>
<feature type="repeat" description="TPR" evidence="3">
    <location>
        <begin position="208"/>
        <end position="241"/>
    </location>
</feature>
<feature type="repeat" description="TPR" evidence="3">
    <location>
        <begin position="310"/>
        <end position="343"/>
    </location>
</feature>
<evidence type="ECO:0000313" key="5">
    <source>
        <dbReference type="Proteomes" id="UP000292958"/>
    </source>
</evidence>
<evidence type="ECO:0000256" key="3">
    <source>
        <dbReference type="PROSITE-ProRule" id="PRU00339"/>
    </source>
</evidence>
<dbReference type="InterPro" id="IPR051685">
    <property type="entry name" value="Ycf3/AcsC/BcsC/TPR_MFPF"/>
</dbReference>
<keyword evidence="1" id="KW-0677">Repeat</keyword>
<evidence type="ECO:0000256" key="1">
    <source>
        <dbReference type="ARBA" id="ARBA00022737"/>
    </source>
</evidence>
<dbReference type="SMART" id="SM00028">
    <property type="entry name" value="TPR"/>
    <property type="match status" value="10"/>
</dbReference>
<dbReference type="Gene3D" id="1.25.40.10">
    <property type="entry name" value="Tetratricopeptide repeat domain"/>
    <property type="match status" value="4"/>
</dbReference>
<dbReference type="SUPFAM" id="SSF48452">
    <property type="entry name" value="TPR-like"/>
    <property type="match status" value="2"/>
</dbReference>
<proteinExistence type="predicted"/>
<dbReference type="Proteomes" id="UP000292958">
    <property type="component" value="Unassembled WGS sequence"/>
</dbReference>
<dbReference type="OrthoDB" id="6193797at2"/>
<dbReference type="InterPro" id="IPR011990">
    <property type="entry name" value="TPR-like_helical_dom_sf"/>
</dbReference>
<feature type="repeat" description="TPR" evidence="3">
    <location>
        <begin position="38"/>
        <end position="71"/>
    </location>
</feature>
<gene>
    <name evidence="4" type="ORF">BDD14_6452</name>
</gene>
<accession>A0A4Q7XZF5</accession>
<keyword evidence="2 3" id="KW-0802">TPR repeat</keyword>
<protein>
    <submittedName>
        <fullName evidence="4">Tetratricopeptide (TPR) repeat protein</fullName>
    </submittedName>
</protein>
<feature type="repeat" description="TPR" evidence="3">
    <location>
        <begin position="174"/>
        <end position="207"/>
    </location>
</feature>
<feature type="repeat" description="TPR" evidence="3">
    <location>
        <begin position="242"/>
        <end position="275"/>
    </location>
</feature>
<dbReference type="Pfam" id="PF13414">
    <property type="entry name" value="TPR_11"/>
    <property type="match status" value="1"/>
</dbReference>
<comment type="caution">
    <text evidence="4">The sequence shown here is derived from an EMBL/GenBank/DDBJ whole genome shotgun (WGS) entry which is preliminary data.</text>
</comment>
<keyword evidence="5" id="KW-1185">Reference proteome</keyword>
<dbReference type="PROSITE" id="PS50005">
    <property type="entry name" value="TPR"/>
    <property type="match status" value="8"/>
</dbReference>
<dbReference type="RefSeq" id="WP_130425186.1">
    <property type="nucleotide sequence ID" value="NZ_SHKW01000007.1"/>
</dbReference>
<evidence type="ECO:0000256" key="2">
    <source>
        <dbReference type="ARBA" id="ARBA00022803"/>
    </source>
</evidence>
<dbReference type="PROSITE" id="PS50293">
    <property type="entry name" value="TPR_REGION"/>
    <property type="match status" value="3"/>
</dbReference>
<dbReference type="Pfam" id="PF13181">
    <property type="entry name" value="TPR_8"/>
    <property type="match status" value="1"/>
</dbReference>
<dbReference type="EMBL" id="SHKW01000007">
    <property type="protein sequence ID" value="RZU29817.1"/>
    <property type="molecule type" value="Genomic_DNA"/>
</dbReference>
<evidence type="ECO:0000313" key="4">
    <source>
        <dbReference type="EMBL" id="RZU29817.1"/>
    </source>
</evidence>